<sequence>MPNAQHGRRAFAPQPTGTPPMLPPQHSARNQMQNRGRKRRLADKVIPLQVRELVPESQAYMDLLAFEQKLDATVTRKKLDIQEALKRPIKVKRRLRIYISHTFIA</sequence>
<evidence type="ECO:0000313" key="3">
    <source>
        <dbReference type="Proteomes" id="UP000271098"/>
    </source>
</evidence>
<gene>
    <name evidence="2" type="ORF">GPUH_LOCUS4864</name>
</gene>
<evidence type="ECO:0000256" key="1">
    <source>
        <dbReference type="SAM" id="MobiDB-lite"/>
    </source>
</evidence>
<evidence type="ECO:0000313" key="4">
    <source>
        <dbReference type="WBParaSite" id="GPUH_0000487401-mRNA-1"/>
    </source>
</evidence>
<dbReference type="Proteomes" id="UP000271098">
    <property type="component" value="Unassembled WGS sequence"/>
</dbReference>
<keyword evidence="3" id="KW-1185">Reference proteome</keyword>
<feature type="region of interest" description="Disordered" evidence="1">
    <location>
        <begin position="1"/>
        <end position="41"/>
    </location>
</feature>
<evidence type="ECO:0000313" key="2">
    <source>
        <dbReference type="EMBL" id="VDK47766.1"/>
    </source>
</evidence>
<reference evidence="4" key="1">
    <citation type="submission" date="2016-06" db="UniProtKB">
        <authorList>
            <consortium name="WormBaseParasite"/>
        </authorList>
    </citation>
    <scope>IDENTIFICATION</scope>
</reference>
<reference evidence="2 3" key="2">
    <citation type="submission" date="2018-11" db="EMBL/GenBank/DDBJ databases">
        <authorList>
            <consortium name="Pathogen Informatics"/>
        </authorList>
    </citation>
    <scope>NUCLEOTIDE SEQUENCE [LARGE SCALE GENOMIC DNA]</scope>
</reference>
<dbReference type="EMBL" id="UYRT01009612">
    <property type="protein sequence ID" value="VDK47766.1"/>
    <property type="molecule type" value="Genomic_DNA"/>
</dbReference>
<dbReference type="OrthoDB" id="5839579at2759"/>
<dbReference type="WBParaSite" id="GPUH_0000487401-mRNA-1">
    <property type="protein sequence ID" value="GPUH_0000487401-mRNA-1"/>
    <property type="gene ID" value="GPUH_0000487401"/>
</dbReference>
<dbReference type="AlphaFoldDB" id="A0A183D826"/>
<dbReference type="PANTHER" id="PTHR13844">
    <property type="entry name" value="SWI/SNF-RELATED MATRIX-ASSOCIATED ACTIN-DEPENDENT REGULATOR OF CHROMATIN SUBFAMILY D"/>
    <property type="match status" value="1"/>
</dbReference>
<proteinExistence type="predicted"/>
<accession>A0A183D826</accession>
<organism evidence="4">
    <name type="scientific">Gongylonema pulchrum</name>
    <dbReference type="NCBI Taxonomy" id="637853"/>
    <lineage>
        <taxon>Eukaryota</taxon>
        <taxon>Metazoa</taxon>
        <taxon>Ecdysozoa</taxon>
        <taxon>Nematoda</taxon>
        <taxon>Chromadorea</taxon>
        <taxon>Rhabditida</taxon>
        <taxon>Spirurina</taxon>
        <taxon>Spiruromorpha</taxon>
        <taxon>Spiruroidea</taxon>
        <taxon>Gongylonematidae</taxon>
        <taxon>Gongylonema</taxon>
    </lineage>
</organism>
<protein>
    <submittedName>
        <fullName evidence="4">Nbl1_Borealin_N domain-containing protein</fullName>
    </submittedName>
</protein>
<name>A0A183D826_9BILA</name>